<name>A0A4Y3RRM5_9ACTN</name>
<feature type="region of interest" description="Disordered" evidence="1">
    <location>
        <begin position="1"/>
        <end position="60"/>
    </location>
</feature>
<keyword evidence="3" id="KW-1185">Reference proteome</keyword>
<dbReference type="Proteomes" id="UP000315226">
    <property type="component" value="Unassembled WGS sequence"/>
</dbReference>
<proteinExistence type="predicted"/>
<reference evidence="2 3" key="1">
    <citation type="submission" date="2019-06" db="EMBL/GenBank/DDBJ databases">
        <title>Whole genome shotgun sequence of Streptomyces gardneri NBRC 12865.</title>
        <authorList>
            <person name="Hosoyama A."/>
            <person name="Uohara A."/>
            <person name="Ohji S."/>
            <person name="Ichikawa N."/>
        </authorList>
    </citation>
    <scope>NUCLEOTIDE SEQUENCE [LARGE SCALE GENOMIC DNA]</scope>
    <source>
        <strain evidence="2 3">NBRC 12865</strain>
    </source>
</reference>
<gene>
    <name evidence="2" type="ORF">SGA01_49780</name>
</gene>
<protein>
    <submittedName>
        <fullName evidence="2">Uncharacterized protein</fullName>
    </submittedName>
</protein>
<evidence type="ECO:0000256" key="1">
    <source>
        <dbReference type="SAM" id="MobiDB-lite"/>
    </source>
</evidence>
<evidence type="ECO:0000313" key="2">
    <source>
        <dbReference type="EMBL" id="GEB59373.1"/>
    </source>
</evidence>
<dbReference type="EMBL" id="BJMN01000032">
    <property type="protein sequence ID" value="GEB59373.1"/>
    <property type="molecule type" value="Genomic_DNA"/>
</dbReference>
<accession>A0A4Y3RRM5</accession>
<comment type="caution">
    <text evidence="2">The sequence shown here is derived from an EMBL/GenBank/DDBJ whole genome shotgun (WGS) entry which is preliminary data.</text>
</comment>
<evidence type="ECO:0000313" key="3">
    <source>
        <dbReference type="Proteomes" id="UP000315226"/>
    </source>
</evidence>
<dbReference type="AlphaFoldDB" id="A0A4Y3RRM5"/>
<organism evidence="2 3">
    <name type="scientific">Streptomyces gardneri</name>
    <dbReference type="NCBI Taxonomy" id="66892"/>
    <lineage>
        <taxon>Bacteria</taxon>
        <taxon>Bacillati</taxon>
        <taxon>Actinomycetota</taxon>
        <taxon>Actinomycetes</taxon>
        <taxon>Kitasatosporales</taxon>
        <taxon>Streptomycetaceae</taxon>
        <taxon>Streptomyces</taxon>
    </lineage>
</organism>
<sequence>MPRGGSRAIGYSEADAARAFGQSPDPGLMTDPRAQTRILPPPAAGTPIRHPLGSHEKRRSPVVVTFRRLRDFRAEPKSHPKGGFAAPRIATRRQRPLAALAALRTAPATAPATLSLKTDGMM</sequence>